<reference evidence="3" key="1">
    <citation type="submission" date="2020-07" db="EMBL/GenBank/DDBJ databases">
        <title>Genome sequence and genetic diversity analysis of an under-domesticated orphan crop, white fonio (Digitaria exilis).</title>
        <authorList>
            <person name="Bennetzen J.L."/>
            <person name="Chen S."/>
            <person name="Ma X."/>
            <person name="Wang X."/>
            <person name="Yssel A.E.J."/>
            <person name="Chaluvadi S.R."/>
            <person name="Johnson M."/>
            <person name="Gangashetty P."/>
            <person name="Hamidou F."/>
            <person name="Sanogo M.D."/>
            <person name="Zwaenepoel A."/>
            <person name="Wallace J."/>
            <person name="Van De Peer Y."/>
            <person name="Van Deynze A."/>
        </authorList>
    </citation>
    <scope>NUCLEOTIDE SEQUENCE</scope>
    <source>
        <tissue evidence="3">Leaves</tissue>
    </source>
</reference>
<accession>A0A835C4W0</accession>
<dbReference type="EMBL" id="JACEFO010001700">
    <property type="protein sequence ID" value="KAF8719879.1"/>
    <property type="molecule type" value="Genomic_DNA"/>
</dbReference>
<protein>
    <recommendedName>
        <fullName evidence="2">G domain-containing protein</fullName>
    </recommendedName>
</protein>
<organism evidence="3 4">
    <name type="scientific">Digitaria exilis</name>
    <dbReference type="NCBI Taxonomy" id="1010633"/>
    <lineage>
        <taxon>Eukaryota</taxon>
        <taxon>Viridiplantae</taxon>
        <taxon>Streptophyta</taxon>
        <taxon>Embryophyta</taxon>
        <taxon>Tracheophyta</taxon>
        <taxon>Spermatophyta</taxon>
        <taxon>Magnoliopsida</taxon>
        <taxon>Liliopsida</taxon>
        <taxon>Poales</taxon>
        <taxon>Poaceae</taxon>
        <taxon>PACMAD clade</taxon>
        <taxon>Panicoideae</taxon>
        <taxon>Panicodae</taxon>
        <taxon>Paniceae</taxon>
        <taxon>Anthephorinae</taxon>
        <taxon>Digitaria</taxon>
    </lineage>
</organism>
<dbReference type="PANTHER" id="PTHR43681:SF1">
    <property type="entry name" value="SARCALUMENIN"/>
    <property type="match status" value="1"/>
</dbReference>
<dbReference type="FunFam" id="3.20.20.70:FF:000243">
    <property type="entry name" value="Probable transmembrane GTPase FZO-like, chloroplastic"/>
    <property type="match status" value="1"/>
</dbReference>
<dbReference type="InterPro" id="IPR051943">
    <property type="entry name" value="TRAFAC_Dynamin-like_GTPase"/>
</dbReference>
<keyword evidence="4" id="KW-1185">Reference proteome</keyword>
<dbReference type="InterPro" id="IPR013785">
    <property type="entry name" value="Aldolase_TIM"/>
</dbReference>
<dbReference type="Gene3D" id="3.20.20.70">
    <property type="entry name" value="Aldolase class I"/>
    <property type="match status" value="1"/>
</dbReference>
<gene>
    <name evidence="3" type="ORF">HU200_024640</name>
</gene>
<dbReference type="SUPFAM" id="SSF52540">
    <property type="entry name" value="P-loop containing nucleoside triphosphate hydrolases"/>
    <property type="match status" value="1"/>
</dbReference>
<dbReference type="InterPro" id="IPR006073">
    <property type="entry name" value="GTP-bd"/>
</dbReference>
<dbReference type="GO" id="GO:0031969">
    <property type="term" value="C:chloroplast membrane"/>
    <property type="evidence" value="ECO:0007669"/>
    <property type="project" value="TreeGrafter"/>
</dbReference>
<sequence>MASFHRLNLRKGYEKRWFRIKRPLVRPPYPTKSATNPFPSTAPRLHRLPLPSSHPHHQSTTSPRGPHASALPPLHSPLLLSMSAASTATRLLVPRPAVPFRSLLLPRRGGRLQRAVHASAVAAGGGGGGISGNSSGGGGAAKEPPRTLFPGGFKRPEIQVPALVLRVGAEEALRSGDEVAAAVARGVGIVVLEAGKEGGGRAYEAAVALRAVVGDRAYLLIAERVDVASAVGASGVVLEDDGIPAIVARSMMMKSNADSIYLPIVARTIRSANSAISASSSEGADFLIVNTVGDDYADVMSGRVGQQVKIPIFFALNELHSGATYSDFTSRLLQSGASGIVTTLAGMQHLTDDLIERDFSKVDVTEEVPQASYSSASTLGNENNVMVLTREKTKVAGFTKLDEKVVHLIEREKPILSEAVAVIRKAAPMMEEVELLVDAASRLSEPFLLVIVGEFNSGKSTFINALLGRQYLQEGVVPTTNEITLLSYSDINSESFERCERHPDGQFMCYLSVPILKEMNLVDTPGTNVILQRQQRLTEEYVPRADLILFVLSSDRPLTESEVGFLQYIQQWKKKVVFVLNKLDLYRNSYELEQATAFVKENAKKLLNTEDVTLFPVSSRAALEAKLSYSKNSGGKHLMEAMFSDPRWRSSKFYELEDYLMSFLDSSTENGKERVRLKLETPIGIADRLLTSCQRLVKLEYERAVDDLTSIRDLVSGANNYAAKLEADSNSWQKQISSLIERAKGRSVTIMESILQLSNIDLIFTYTVKGKTGSSTRATSFVQNDILTPAFDDAVNLLGEYSTWLSSSNTREANLYLECFHERWAALVAQEERVLLDPNGLVDGEKFTVKALDGFNASSTAKVFEEEIREVAFGTFGGLGIAGLSASLLTSVLSTTLEDLLALALCSAGGFFVLSSFPGRRKLAIEKVNKAADELSRKVDEAIQKDISLSANNLVRFVEVISKPYQEACQQKIDWLQGVQSELSAVEHKLQTLKVEIQNLHGS</sequence>
<evidence type="ECO:0000313" key="4">
    <source>
        <dbReference type="Proteomes" id="UP000636709"/>
    </source>
</evidence>
<dbReference type="CDD" id="cd09912">
    <property type="entry name" value="DLP_2"/>
    <property type="match status" value="1"/>
</dbReference>
<comment type="caution">
    <text evidence="3">The sequence shown here is derived from an EMBL/GenBank/DDBJ whole genome shotgun (WGS) entry which is preliminary data.</text>
</comment>
<feature type="compositionally biased region" description="Gly residues" evidence="1">
    <location>
        <begin position="123"/>
        <end position="140"/>
    </location>
</feature>
<dbReference type="GO" id="GO:0010027">
    <property type="term" value="P:thylakoid membrane organization"/>
    <property type="evidence" value="ECO:0007669"/>
    <property type="project" value="TreeGrafter"/>
</dbReference>
<evidence type="ECO:0000313" key="3">
    <source>
        <dbReference type="EMBL" id="KAF8719879.1"/>
    </source>
</evidence>
<evidence type="ECO:0000259" key="2">
    <source>
        <dbReference type="Pfam" id="PF01926"/>
    </source>
</evidence>
<dbReference type="Pfam" id="PF01926">
    <property type="entry name" value="MMR_HSR1"/>
    <property type="match status" value="1"/>
</dbReference>
<dbReference type="PANTHER" id="PTHR43681">
    <property type="entry name" value="TRANSMEMBRANE GTPASE FZO"/>
    <property type="match status" value="1"/>
</dbReference>
<feature type="region of interest" description="Disordered" evidence="1">
    <location>
        <begin position="28"/>
        <end position="73"/>
    </location>
</feature>
<proteinExistence type="predicted"/>
<feature type="region of interest" description="Disordered" evidence="1">
    <location>
        <begin position="123"/>
        <end position="146"/>
    </location>
</feature>
<feature type="compositionally biased region" description="Low complexity" evidence="1">
    <location>
        <begin position="48"/>
        <end position="73"/>
    </location>
</feature>
<dbReference type="Gene3D" id="3.40.50.300">
    <property type="entry name" value="P-loop containing nucleotide triphosphate hydrolases"/>
    <property type="match status" value="1"/>
</dbReference>
<feature type="domain" description="G" evidence="2">
    <location>
        <begin position="450"/>
        <end position="582"/>
    </location>
</feature>
<dbReference type="OrthoDB" id="422720at2759"/>
<dbReference type="AlphaFoldDB" id="A0A835C4W0"/>
<name>A0A835C4W0_9POAL</name>
<dbReference type="Proteomes" id="UP000636709">
    <property type="component" value="Unassembled WGS sequence"/>
</dbReference>
<dbReference type="InterPro" id="IPR027417">
    <property type="entry name" value="P-loop_NTPase"/>
</dbReference>
<dbReference type="SUPFAM" id="SSF51391">
    <property type="entry name" value="Thiamin phosphate synthase"/>
    <property type="match status" value="1"/>
</dbReference>
<dbReference type="GO" id="GO:0005525">
    <property type="term" value="F:GTP binding"/>
    <property type="evidence" value="ECO:0007669"/>
    <property type="project" value="InterPro"/>
</dbReference>
<dbReference type="InterPro" id="IPR036206">
    <property type="entry name" value="ThiamineP_synth_sf"/>
</dbReference>
<evidence type="ECO:0000256" key="1">
    <source>
        <dbReference type="SAM" id="MobiDB-lite"/>
    </source>
</evidence>
<dbReference type="FunFam" id="3.40.50.300:FF:001052">
    <property type="entry name" value="Probable transmembrane GTPase FZO-like, chloroplastic"/>
    <property type="match status" value="1"/>
</dbReference>